<feature type="signal peptide" evidence="1">
    <location>
        <begin position="1"/>
        <end position="23"/>
    </location>
</feature>
<keyword evidence="3" id="KW-0378">Hydrolase</keyword>
<dbReference type="InterPro" id="IPR050491">
    <property type="entry name" value="AmpC-like"/>
</dbReference>
<dbReference type="SUPFAM" id="SSF56601">
    <property type="entry name" value="beta-lactamase/transpeptidase-like"/>
    <property type="match status" value="1"/>
</dbReference>
<protein>
    <submittedName>
        <fullName evidence="3">D-alanyl-D-alanine carboxypeptidase</fullName>
    </submittedName>
</protein>
<evidence type="ECO:0000313" key="3">
    <source>
        <dbReference type="EMBL" id="PQO26656.1"/>
    </source>
</evidence>
<comment type="caution">
    <text evidence="3">The sequence shown here is derived from an EMBL/GenBank/DDBJ whole genome shotgun (WGS) entry which is preliminary data.</text>
</comment>
<keyword evidence="3" id="KW-0121">Carboxypeptidase</keyword>
<proteinExistence type="predicted"/>
<dbReference type="InterPro" id="IPR001466">
    <property type="entry name" value="Beta-lactam-related"/>
</dbReference>
<organism evidence="3 4">
    <name type="scientific">Blastopirellula marina</name>
    <dbReference type="NCBI Taxonomy" id="124"/>
    <lineage>
        <taxon>Bacteria</taxon>
        <taxon>Pseudomonadati</taxon>
        <taxon>Planctomycetota</taxon>
        <taxon>Planctomycetia</taxon>
        <taxon>Pirellulales</taxon>
        <taxon>Pirellulaceae</taxon>
        <taxon>Blastopirellula</taxon>
    </lineage>
</organism>
<dbReference type="GO" id="GO:0004180">
    <property type="term" value="F:carboxypeptidase activity"/>
    <property type="evidence" value="ECO:0007669"/>
    <property type="project" value="UniProtKB-KW"/>
</dbReference>
<evidence type="ECO:0000313" key="4">
    <source>
        <dbReference type="Proteomes" id="UP000239388"/>
    </source>
</evidence>
<dbReference type="AlphaFoldDB" id="A0A2S8F3B0"/>
<keyword evidence="1" id="KW-0732">Signal</keyword>
<reference evidence="3 4" key="1">
    <citation type="submission" date="2018-02" db="EMBL/GenBank/DDBJ databases">
        <title>Comparative genomes isolates from brazilian mangrove.</title>
        <authorList>
            <person name="Araujo J.E."/>
            <person name="Taketani R.G."/>
            <person name="Silva M.C.P."/>
            <person name="Loureco M.V."/>
            <person name="Andreote F.D."/>
        </authorList>
    </citation>
    <scope>NUCLEOTIDE SEQUENCE [LARGE SCALE GENOMIC DNA]</scope>
    <source>
        <strain evidence="3 4">NAP PRIS-MGV</strain>
    </source>
</reference>
<dbReference type="InterPro" id="IPR012338">
    <property type="entry name" value="Beta-lactam/transpept-like"/>
</dbReference>
<gene>
    <name evidence="3" type="ORF">C5Y98_30210</name>
</gene>
<evidence type="ECO:0000256" key="1">
    <source>
        <dbReference type="SAM" id="SignalP"/>
    </source>
</evidence>
<dbReference type="RefSeq" id="WP_105360116.1">
    <property type="nucleotide sequence ID" value="NZ_PUIB01000030.1"/>
</dbReference>
<dbReference type="Gene3D" id="3.40.710.10">
    <property type="entry name" value="DD-peptidase/beta-lactamase superfamily"/>
    <property type="match status" value="1"/>
</dbReference>
<feature type="chain" id="PRO_5015484799" evidence="1">
    <location>
        <begin position="24"/>
        <end position="388"/>
    </location>
</feature>
<dbReference type="Pfam" id="PF00144">
    <property type="entry name" value="Beta-lactamase"/>
    <property type="match status" value="1"/>
</dbReference>
<accession>A0A2S8F3B0</accession>
<feature type="domain" description="Beta-lactamase-related" evidence="2">
    <location>
        <begin position="36"/>
        <end position="372"/>
    </location>
</feature>
<dbReference type="OrthoDB" id="284523at2"/>
<dbReference type="EMBL" id="PUIB01000030">
    <property type="protein sequence ID" value="PQO26656.1"/>
    <property type="molecule type" value="Genomic_DNA"/>
</dbReference>
<name>A0A2S8F3B0_9BACT</name>
<keyword evidence="3" id="KW-0645">Protease</keyword>
<dbReference type="PANTHER" id="PTHR46825">
    <property type="entry name" value="D-ALANYL-D-ALANINE-CARBOXYPEPTIDASE/ENDOPEPTIDASE AMPH"/>
    <property type="match status" value="1"/>
</dbReference>
<dbReference type="Proteomes" id="UP000239388">
    <property type="component" value="Unassembled WGS sequence"/>
</dbReference>
<sequence length="388" mass="42322">MRTSRFFSLGVASLLSAVFAVNAQAEWPANKAKLIETVEEIMKENAIPGAVVLMRKGDREWSQAFGVADLKTKQPMQTDMAFRIGSNTKTMTGVIILQLIEEGKLSLDDKVSKFFPDVPQGDEITIADLLSMRSGIPTYSELPEFNRLMDQQPQRVFKPEELIQYGIEQKPLFKPGTEFYYSNTNTVMLGVIIERLTGMPLEKVMQGRIFAPLKLAHTRFPARDDSSLPQPHPRGYLFGTNENPVLSPADQAAALAGTLLPNDHTNDNPSWGWAAGAGISTAQDLATYVEALAGGKLTSAELHKKQLESLRPNKPGDPQSAYYGLGIAKLGPMLGHDGSLPGFQSFMGHDPKTGMTLIVLTNLQSSPSGHETAIIMAKDLVGEIAKQP</sequence>
<evidence type="ECO:0000259" key="2">
    <source>
        <dbReference type="Pfam" id="PF00144"/>
    </source>
</evidence>
<dbReference type="PANTHER" id="PTHR46825:SF7">
    <property type="entry name" value="D-ALANYL-D-ALANINE CARBOXYPEPTIDASE"/>
    <property type="match status" value="1"/>
</dbReference>